<dbReference type="EMBL" id="FNQC01000001">
    <property type="protein sequence ID" value="SDY49155.1"/>
    <property type="molecule type" value="Genomic_DNA"/>
</dbReference>
<comment type="caution">
    <text evidence="1">The sequence shown here is derived from an EMBL/GenBank/DDBJ whole genome shotgun (WGS) entry which is preliminary data.</text>
</comment>
<keyword evidence="2" id="KW-1185">Reference proteome</keyword>
<evidence type="ECO:0000313" key="1">
    <source>
        <dbReference type="EMBL" id="SDY49155.1"/>
    </source>
</evidence>
<name>A0A1H3KBS2_9BACT</name>
<organism evidence="1 2">
    <name type="scientific">Rhodonellum ikkaensis</name>
    <dbReference type="NCBI Taxonomy" id="336829"/>
    <lineage>
        <taxon>Bacteria</taxon>
        <taxon>Pseudomonadati</taxon>
        <taxon>Bacteroidota</taxon>
        <taxon>Cytophagia</taxon>
        <taxon>Cytophagales</taxon>
        <taxon>Cytophagaceae</taxon>
        <taxon>Rhodonellum</taxon>
    </lineage>
</organism>
<gene>
    <name evidence="1" type="ORF">SAMN05444412_101316</name>
</gene>
<accession>A0A1H3KBS2</accession>
<dbReference type="Proteomes" id="UP000199663">
    <property type="component" value="Unassembled WGS sequence"/>
</dbReference>
<evidence type="ECO:0000313" key="2">
    <source>
        <dbReference type="Proteomes" id="UP000199663"/>
    </source>
</evidence>
<reference evidence="1 2" key="1">
    <citation type="submission" date="2016-10" db="EMBL/GenBank/DDBJ databases">
        <authorList>
            <person name="Varghese N."/>
            <person name="Submissions S."/>
        </authorList>
    </citation>
    <scope>NUCLEOTIDE SEQUENCE [LARGE SCALE GENOMIC DNA]</scope>
    <source>
        <strain evidence="1 2">DSM 17997</strain>
    </source>
</reference>
<sequence length="31" mass="3654">MLFLLNGVKNNPLYQYPYLCLMEEGNYGVKE</sequence>
<protein>
    <submittedName>
        <fullName evidence="1">Uncharacterized protein</fullName>
    </submittedName>
</protein>
<proteinExistence type="predicted"/>